<protein>
    <recommendedName>
        <fullName evidence="8">Molybdenum cofactor guanylyltransferase</fullName>
        <shortName evidence="8">MoCo guanylyltransferase</shortName>
        <ecNumber evidence="8">2.7.7.77</ecNumber>
    </recommendedName>
    <alternativeName>
        <fullName evidence="8">GTP:molybdopterin guanylyltransferase</fullName>
    </alternativeName>
    <alternativeName>
        <fullName evidence="8">Mo-MPT guanylyltransferase</fullName>
    </alternativeName>
    <alternativeName>
        <fullName evidence="8">Molybdopterin guanylyltransferase</fullName>
    </alternativeName>
    <alternativeName>
        <fullName evidence="8">Molybdopterin-guanine dinucleotide synthase</fullName>
        <shortName evidence="8">MGD synthase</shortName>
    </alternativeName>
</protein>
<reference evidence="11" key="1">
    <citation type="submission" date="2016-10" db="EMBL/GenBank/DDBJ databases">
        <authorList>
            <person name="Varghese N."/>
            <person name="Submissions S."/>
        </authorList>
    </citation>
    <scope>NUCLEOTIDE SEQUENCE [LARGE SCALE GENOMIC DNA]</scope>
    <source>
        <strain evidence="11">CGMCC 1.6489</strain>
    </source>
</reference>
<dbReference type="STRING" id="430453.SAMN04487962_10289"/>
<dbReference type="OrthoDB" id="9788394at2"/>
<dbReference type="GO" id="GO:0061603">
    <property type="term" value="F:molybdenum cofactor guanylyltransferase activity"/>
    <property type="evidence" value="ECO:0007669"/>
    <property type="project" value="UniProtKB-EC"/>
</dbReference>
<dbReference type="EMBL" id="FOHZ01000002">
    <property type="protein sequence ID" value="SES86179.1"/>
    <property type="molecule type" value="Genomic_DNA"/>
</dbReference>
<dbReference type="NCBIfam" id="TIGR02665">
    <property type="entry name" value="molyb_mobA"/>
    <property type="match status" value="1"/>
</dbReference>
<feature type="binding site" evidence="8">
    <location>
        <begin position="14"/>
        <end position="16"/>
    </location>
    <ligand>
        <name>GTP</name>
        <dbReference type="ChEBI" id="CHEBI:37565"/>
    </ligand>
</feature>
<keyword evidence="4 8" id="KW-0547">Nucleotide-binding</keyword>
<dbReference type="PANTHER" id="PTHR19136:SF81">
    <property type="entry name" value="MOLYBDENUM COFACTOR GUANYLYLTRANSFERASE"/>
    <property type="match status" value="1"/>
</dbReference>
<comment type="caution">
    <text evidence="8">Lacks conserved residue(s) required for the propagation of feature annotation.</text>
</comment>
<name>A0A1H9ZWJ9_9GAMM</name>
<dbReference type="GO" id="GO:0005737">
    <property type="term" value="C:cytoplasm"/>
    <property type="evidence" value="ECO:0007669"/>
    <property type="project" value="UniProtKB-SubCell"/>
</dbReference>
<keyword evidence="5 8" id="KW-0460">Magnesium</keyword>
<dbReference type="Proteomes" id="UP000198762">
    <property type="component" value="Unassembled WGS sequence"/>
</dbReference>
<comment type="catalytic activity">
    <reaction evidence="8">
        <text>Mo-molybdopterin + GTP + H(+) = Mo-molybdopterin guanine dinucleotide + diphosphate</text>
        <dbReference type="Rhea" id="RHEA:34243"/>
        <dbReference type="ChEBI" id="CHEBI:15378"/>
        <dbReference type="ChEBI" id="CHEBI:33019"/>
        <dbReference type="ChEBI" id="CHEBI:37565"/>
        <dbReference type="ChEBI" id="CHEBI:71302"/>
        <dbReference type="ChEBI" id="CHEBI:71310"/>
        <dbReference type="EC" id="2.7.7.77"/>
    </reaction>
</comment>
<feature type="binding site" evidence="8">
    <location>
        <position position="108"/>
    </location>
    <ligand>
        <name>GTP</name>
        <dbReference type="ChEBI" id="CHEBI:37565"/>
    </ligand>
</feature>
<dbReference type="AlphaFoldDB" id="A0A1H9ZWJ9"/>
<evidence type="ECO:0000256" key="5">
    <source>
        <dbReference type="ARBA" id="ARBA00022842"/>
    </source>
</evidence>
<dbReference type="EC" id="2.7.7.77" evidence="8"/>
<dbReference type="InterPro" id="IPR029044">
    <property type="entry name" value="Nucleotide-diphossugar_trans"/>
</dbReference>
<evidence type="ECO:0000256" key="1">
    <source>
        <dbReference type="ARBA" id="ARBA00022490"/>
    </source>
</evidence>
<keyword evidence="7 8" id="KW-0501">Molybdenum cofactor biosynthesis</keyword>
<comment type="subunit">
    <text evidence="8">Monomer.</text>
</comment>
<dbReference type="PANTHER" id="PTHR19136">
    <property type="entry name" value="MOLYBDENUM COFACTOR GUANYLYLTRANSFERASE"/>
    <property type="match status" value="1"/>
</dbReference>
<dbReference type="InterPro" id="IPR013482">
    <property type="entry name" value="Molybde_CF_guanTrfase"/>
</dbReference>
<feature type="domain" description="MobA-like NTP transferase" evidence="9">
    <location>
        <begin position="11"/>
        <end position="168"/>
    </location>
</feature>
<keyword evidence="3 8" id="KW-0479">Metal-binding</keyword>
<evidence type="ECO:0000256" key="8">
    <source>
        <dbReference type="HAMAP-Rule" id="MF_00316"/>
    </source>
</evidence>
<evidence type="ECO:0000256" key="7">
    <source>
        <dbReference type="ARBA" id="ARBA00023150"/>
    </source>
</evidence>
<evidence type="ECO:0000313" key="10">
    <source>
        <dbReference type="EMBL" id="SES86179.1"/>
    </source>
</evidence>
<evidence type="ECO:0000256" key="4">
    <source>
        <dbReference type="ARBA" id="ARBA00022741"/>
    </source>
</evidence>
<feature type="binding site" evidence="8">
    <location>
        <position position="27"/>
    </location>
    <ligand>
        <name>GTP</name>
        <dbReference type="ChEBI" id="CHEBI:37565"/>
    </ligand>
</feature>
<dbReference type="GO" id="GO:0006777">
    <property type="term" value="P:Mo-molybdopterin cofactor biosynthetic process"/>
    <property type="evidence" value="ECO:0007669"/>
    <property type="project" value="UniProtKB-KW"/>
</dbReference>
<comment type="function">
    <text evidence="8">Transfers a GMP moiety from GTP to Mo-molybdopterin (Mo-MPT) cofactor (Moco or molybdenum cofactor) to form Mo-molybdopterin guanine dinucleotide (Mo-MGD) cofactor.</text>
</comment>
<dbReference type="CDD" id="cd02503">
    <property type="entry name" value="MobA"/>
    <property type="match status" value="1"/>
</dbReference>
<accession>A0A1H9ZWJ9</accession>
<comment type="cofactor">
    <cofactor evidence="8">
        <name>Mg(2+)</name>
        <dbReference type="ChEBI" id="CHEBI:18420"/>
    </cofactor>
</comment>
<keyword evidence="10" id="KW-0548">Nucleotidyltransferase</keyword>
<proteinExistence type="inferred from homology"/>
<dbReference type="Pfam" id="PF12804">
    <property type="entry name" value="NTP_transf_3"/>
    <property type="match status" value="1"/>
</dbReference>
<comment type="domain">
    <text evidence="8">The N-terminal domain determines nucleotide recognition and specific binding, while the C-terminal domain determines the specific binding to the target protein.</text>
</comment>
<gene>
    <name evidence="8" type="primary">mobA</name>
    <name evidence="10" type="ORF">SAMN04487962_10289</name>
</gene>
<sequence>MTSDRPPVIIGLLLAGGKGTRMGGQDKGMLNWQGQPMARWVYKALSAVAPEVFISANRSLNDYKQLAPGHVLPDPENFHYQGPLAGLLTGLKAAAREGASAVLVCPCDTPGITPATLDALVTAWEAQPERPVIAESEGRTHPLHGVYPVSLMVSLQQWLESGNRRVMGFAESVGAVVVACPEAGEVFSNRNKPADLL</sequence>
<dbReference type="GO" id="GO:0046872">
    <property type="term" value="F:metal ion binding"/>
    <property type="evidence" value="ECO:0007669"/>
    <property type="project" value="UniProtKB-KW"/>
</dbReference>
<feature type="binding site" evidence="8">
    <location>
        <position position="108"/>
    </location>
    <ligand>
        <name>Mg(2+)</name>
        <dbReference type="ChEBI" id="CHEBI:18420"/>
    </ligand>
</feature>
<evidence type="ECO:0000256" key="6">
    <source>
        <dbReference type="ARBA" id="ARBA00023134"/>
    </source>
</evidence>
<evidence type="ECO:0000256" key="3">
    <source>
        <dbReference type="ARBA" id="ARBA00022723"/>
    </source>
</evidence>
<dbReference type="InterPro" id="IPR025877">
    <property type="entry name" value="MobA-like_NTP_Trfase"/>
</dbReference>
<comment type="subcellular location">
    <subcellularLocation>
        <location evidence="8">Cytoplasm</location>
    </subcellularLocation>
</comment>
<dbReference type="HAMAP" id="MF_00316">
    <property type="entry name" value="MobA"/>
    <property type="match status" value="1"/>
</dbReference>
<organism evidence="10 11">
    <name type="scientific">Marinobacter segnicrescens</name>
    <dbReference type="NCBI Taxonomy" id="430453"/>
    <lineage>
        <taxon>Bacteria</taxon>
        <taxon>Pseudomonadati</taxon>
        <taxon>Pseudomonadota</taxon>
        <taxon>Gammaproteobacteria</taxon>
        <taxon>Pseudomonadales</taxon>
        <taxon>Marinobacteraceae</taxon>
        <taxon>Marinobacter</taxon>
    </lineage>
</organism>
<evidence type="ECO:0000256" key="2">
    <source>
        <dbReference type="ARBA" id="ARBA00022679"/>
    </source>
</evidence>
<dbReference type="Gene3D" id="3.90.550.10">
    <property type="entry name" value="Spore Coat Polysaccharide Biosynthesis Protein SpsA, Chain A"/>
    <property type="match status" value="1"/>
</dbReference>
<evidence type="ECO:0000259" key="9">
    <source>
        <dbReference type="Pfam" id="PF12804"/>
    </source>
</evidence>
<dbReference type="RefSeq" id="WP_091848781.1">
    <property type="nucleotide sequence ID" value="NZ_FOHZ01000002.1"/>
</dbReference>
<keyword evidence="6 8" id="KW-0342">GTP-binding</keyword>
<feature type="binding site" evidence="8">
    <location>
        <position position="74"/>
    </location>
    <ligand>
        <name>GTP</name>
        <dbReference type="ChEBI" id="CHEBI:37565"/>
    </ligand>
</feature>
<keyword evidence="2 8" id="KW-0808">Transferase</keyword>
<keyword evidence="1 8" id="KW-0963">Cytoplasm</keyword>
<keyword evidence="11" id="KW-1185">Reference proteome</keyword>
<evidence type="ECO:0000313" key="11">
    <source>
        <dbReference type="Proteomes" id="UP000198762"/>
    </source>
</evidence>
<dbReference type="SUPFAM" id="SSF53448">
    <property type="entry name" value="Nucleotide-diphospho-sugar transferases"/>
    <property type="match status" value="1"/>
</dbReference>
<dbReference type="GO" id="GO:0005525">
    <property type="term" value="F:GTP binding"/>
    <property type="evidence" value="ECO:0007669"/>
    <property type="project" value="UniProtKB-UniRule"/>
</dbReference>
<comment type="similarity">
    <text evidence="8">Belongs to the MobA family.</text>
</comment>